<dbReference type="EMBL" id="PPPD01000001">
    <property type="protein sequence ID" value="PNY81587.1"/>
    <property type="molecule type" value="Genomic_DNA"/>
</dbReference>
<accession>A0A2K3UYH3</accession>
<dbReference type="InterPro" id="IPR025493">
    <property type="entry name" value="DUF4384"/>
</dbReference>
<keyword evidence="2" id="KW-0732">Signal</keyword>
<evidence type="ECO:0000313" key="5">
    <source>
        <dbReference type="Proteomes" id="UP000236379"/>
    </source>
</evidence>
<feature type="chain" id="PRO_5014446797" evidence="2">
    <location>
        <begin position="21"/>
        <end position="315"/>
    </location>
</feature>
<proteinExistence type="predicted"/>
<dbReference type="AlphaFoldDB" id="A0A2K3UYH3"/>
<sequence length="315" mass="33550">MKKILALSVLSTALAAPANAAPTISAQSIIVNPLPSTVSVRVWTDRDSSGAATPDYAPGEKIRLYTSVSQDAYVYLFNVDPNGQVDLILPNRYQSGANFLKAGAVKVFPAAGDAFTFDIAAPYGVNKVLALASKTQLNLSEIATFKSQQNSFASVNVQGQGELAQALSIVVTPVPQNSWDSATAFYRVANRVANAPGQAAPLQTAPMQTQPVRAQPLAVQPAPQTAQALSIAVSPAAPLPWGNAREWKTSVDNRSDLRAIHDEYAARLKASGYSLTKTDTKNNEIKSEFRRSGGGKAELSVKRKGGRVEIKVERD</sequence>
<dbReference type="PANTHER" id="PTHR36194:SF1">
    <property type="entry name" value="S-LAYER-LIKE PROTEIN"/>
    <property type="match status" value="1"/>
</dbReference>
<dbReference type="Pfam" id="PF14326">
    <property type="entry name" value="DUF4384"/>
    <property type="match status" value="1"/>
</dbReference>
<dbReference type="PANTHER" id="PTHR36194">
    <property type="entry name" value="S-LAYER-LIKE PROTEIN"/>
    <property type="match status" value="1"/>
</dbReference>
<feature type="compositionally biased region" description="Basic and acidic residues" evidence="1">
    <location>
        <begin position="306"/>
        <end position="315"/>
    </location>
</feature>
<evidence type="ECO:0000259" key="3">
    <source>
        <dbReference type="Pfam" id="PF14326"/>
    </source>
</evidence>
<keyword evidence="5" id="KW-1185">Reference proteome</keyword>
<feature type="region of interest" description="Disordered" evidence="1">
    <location>
        <begin position="288"/>
        <end position="315"/>
    </location>
</feature>
<comment type="caution">
    <text evidence="4">The sequence shown here is derived from an EMBL/GenBank/DDBJ whole genome shotgun (WGS) entry which is preliminary data.</text>
</comment>
<protein>
    <submittedName>
        <fullName evidence="4">S-layer protein</fullName>
    </submittedName>
</protein>
<gene>
    <name evidence="4" type="ORF">CVO96_09550</name>
</gene>
<dbReference type="OrthoDB" id="63947at2"/>
<organism evidence="4 5">
    <name type="scientific">Deinococcus koreensis</name>
    <dbReference type="NCBI Taxonomy" id="2054903"/>
    <lineage>
        <taxon>Bacteria</taxon>
        <taxon>Thermotogati</taxon>
        <taxon>Deinococcota</taxon>
        <taxon>Deinococci</taxon>
        <taxon>Deinococcales</taxon>
        <taxon>Deinococcaceae</taxon>
        <taxon>Deinococcus</taxon>
    </lineage>
</organism>
<evidence type="ECO:0000313" key="4">
    <source>
        <dbReference type="EMBL" id="PNY81587.1"/>
    </source>
</evidence>
<name>A0A2K3UYH3_9DEIO</name>
<feature type="domain" description="DUF4384" evidence="3">
    <location>
        <begin position="56"/>
        <end position="135"/>
    </location>
</feature>
<dbReference type="RefSeq" id="WP_103312030.1">
    <property type="nucleotide sequence ID" value="NZ_PPPD01000001.1"/>
</dbReference>
<feature type="signal peptide" evidence="2">
    <location>
        <begin position="1"/>
        <end position="20"/>
    </location>
</feature>
<evidence type="ECO:0000256" key="2">
    <source>
        <dbReference type="SAM" id="SignalP"/>
    </source>
</evidence>
<dbReference type="Proteomes" id="UP000236379">
    <property type="component" value="Unassembled WGS sequence"/>
</dbReference>
<evidence type="ECO:0000256" key="1">
    <source>
        <dbReference type="SAM" id="MobiDB-lite"/>
    </source>
</evidence>
<reference evidence="4 5" key="1">
    <citation type="submission" date="2018-01" db="EMBL/GenBank/DDBJ databases">
        <title>Deinococcus koreensis sp. nov., a radiation-resistant bacterium isolated from river water.</title>
        <authorList>
            <person name="Choi A."/>
        </authorList>
    </citation>
    <scope>NUCLEOTIDE SEQUENCE [LARGE SCALE GENOMIC DNA]</scope>
    <source>
        <strain evidence="4 5">SJW1-2</strain>
    </source>
</reference>